<keyword evidence="3" id="KW-1185">Reference proteome</keyword>
<organism evidence="2 3">
    <name type="scientific">Caenorhabditis elegans</name>
    <dbReference type="NCBI Taxonomy" id="6239"/>
    <lineage>
        <taxon>Eukaryota</taxon>
        <taxon>Metazoa</taxon>
        <taxon>Ecdysozoa</taxon>
        <taxon>Nematoda</taxon>
        <taxon>Chromadorea</taxon>
        <taxon>Rhabditida</taxon>
        <taxon>Rhabditina</taxon>
        <taxon>Rhabditomorpha</taxon>
        <taxon>Rhabditoidea</taxon>
        <taxon>Rhabditidae</taxon>
        <taxon>Peloderinae</taxon>
        <taxon>Caenorhabditis</taxon>
    </lineage>
</organism>
<dbReference type="GO" id="GO:0005524">
    <property type="term" value="F:ATP binding"/>
    <property type="evidence" value="ECO:0007669"/>
    <property type="project" value="UniProtKB-KW"/>
</dbReference>
<keyword evidence="2" id="KW-0067">ATP-binding</keyword>
<evidence type="ECO:0000313" key="4">
    <source>
        <dbReference type="WormBase" id="ZK470.4"/>
    </source>
</evidence>
<evidence type="ECO:0000313" key="3">
    <source>
        <dbReference type="Proteomes" id="UP000001940"/>
    </source>
</evidence>
<keyword evidence="2" id="KW-0547">Nucleotide-binding</keyword>
<dbReference type="Bgee" id="WBGene00022746">
    <property type="expression patterns" value="Expressed in material anatomical entity and 2 other cell types or tissues"/>
</dbReference>
<dbReference type="CTD" id="191325"/>
<evidence type="ECO:0000313" key="2">
    <source>
        <dbReference type="EMBL" id="CCD69108.1"/>
    </source>
</evidence>
<feature type="compositionally biased region" description="Basic and acidic residues" evidence="1">
    <location>
        <begin position="1"/>
        <end position="20"/>
    </location>
</feature>
<dbReference type="HOGENOM" id="CLU_2544659_0_0_1"/>
<proteinExistence type="predicted"/>
<dbReference type="SMR" id="Q23504"/>
<name>Q23504_CAEEL</name>
<dbReference type="PIR" id="T27874">
    <property type="entry name" value="T27874"/>
</dbReference>
<accession>Q23504</accession>
<dbReference type="AlphaFoldDB" id="Q23504"/>
<dbReference type="RefSeq" id="NP_508703.1">
    <property type="nucleotide sequence ID" value="NM_076302.1"/>
</dbReference>
<dbReference type="UCSC" id="ZK470.4">
    <property type="organism name" value="c. elegans"/>
</dbReference>
<dbReference type="OrthoDB" id="5824236at2759"/>
<dbReference type="PaxDb" id="6239-ZK470.4"/>
<dbReference type="InParanoid" id="Q23504"/>
<dbReference type="AGR" id="WB:WBGene00022746"/>
<sequence length="83" mass="9896">MKTFFEEATQKKGEARRQKASDQVSARAMSKQNEEQDQTIKPLDPDIPNYRLRNDRGITDDYEVKEKKRTTMIKYHMKDLNLF</sequence>
<feature type="region of interest" description="Disordered" evidence="1">
    <location>
        <begin position="1"/>
        <end position="54"/>
    </location>
</feature>
<reference evidence="2 3" key="1">
    <citation type="journal article" date="1998" name="Science">
        <title>Genome sequence of the nematode C. elegans: a platform for investigating biology.</title>
        <authorList>
            <consortium name="The C. elegans sequencing consortium"/>
            <person name="Sulson J.E."/>
            <person name="Waterston R."/>
        </authorList>
    </citation>
    <scope>NUCLEOTIDE SEQUENCE [LARGE SCALE GENOMIC DNA]</scope>
    <source>
        <strain evidence="2 3">Bristol N2</strain>
    </source>
</reference>
<evidence type="ECO:0000256" key="1">
    <source>
        <dbReference type="SAM" id="MobiDB-lite"/>
    </source>
</evidence>
<dbReference type="KEGG" id="cel:CELE_ZK470.4"/>
<gene>
    <name evidence="2" type="ORF">CELE_ZK470.4</name>
    <name evidence="2 4" type="ORF">ZK470.4</name>
</gene>
<dbReference type="WormBase" id="ZK470.4">
    <property type="protein sequence ID" value="CE05089"/>
    <property type="gene ID" value="WBGene00022746"/>
</dbReference>
<dbReference type="GeneID" id="191325"/>
<dbReference type="EMBL" id="BX284606">
    <property type="protein sequence ID" value="CCD69108.1"/>
    <property type="molecule type" value="Genomic_DNA"/>
</dbReference>
<protein>
    <submittedName>
        <fullName evidence="2">ABC transporter ATP-binding protein</fullName>
    </submittedName>
</protein>
<dbReference type="Proteomes" id="UP000001940">
    <property type="component" value="Chromosome X"/>
</dbReference>